<protein>
    <submittedName>
        <fullName evidence="1">Uncharacterized protein</fullName>
    </submittedName>
</protein>
<reference evidence="1 2" key="1">
    <citation type="journal article" date="2019" name="Nat. Ecol. Evol.">
        <title>Megaphylogeny resolves global patterns of mushroom evolution.</title>
        <authorList>
            <person name="Varga T."/>
            <person name="Krizsan K."/>
            <person name="Foldi C."/>
            <person name="Dima B."/>
            <person name="Sanchez-Garcia M."/>
            <person name="Sanchez-Ramirez S."/>
            <person name="Szollosi G.J."/>
            <person name="Szarkandi J.G."/>
            <person name="Papp V."/>
            <person name="Albert L."/>
            <person name="Andreopoulos W."/>
            <person name="Angelini C."/>
            <person name="Antonin V."/>
            <person name="Barry K.W."/>
            <person name="Bougher N.L."/>
            <person name="Buchanan P."/>
            <person name="Buyck B."/>
            <person name="Bense V."/>
            <person name="Catcheside P."/>
            <person name="Chovatia M."/>
            <person name="Cooper J."/>
            <person name="Damon W."/>
            <person name="Desjardin D."/>
            <person name="Finy P."/>
            <person name="Geml J."/>
            <person name="Haridas S."/>
            <person name="Hughes K."/>
            <person name="Justo A."/>
            <person name="Karasinski D."/>
            <person name="Kautmanova I."/>
            <person name="Kiss B."/>
            <person name="Kocsube S."/>
            <person name="Kotiranta H."/>
            <person name="LaButti K.M."/>
            <person name="Lechner B.E."/>
            <person name="Liimatainen K."/>
            <person name="Lipzen A."/>
            <person name="Lukacs Z."/>
            <person name="Mihaltcheva S."/>
            <person name="Morgado L.N."/>
            <person name="Niskanen T."/>
            <person name="Noordeloos M.E."/>
            <person name="Ohm R.A."/>
            <person name="Ortiz-Santana B."/>
            <person name="Ovrebo C."/>
            <person name="Racz N."/>
            <person name="Riley R."/>
            <person name="Savchenko A."/>
            <person name="Shiryaev A."/>
            <person name="Soop K."/>
            <person name="Spirin V."/>
            <person name="Szebenyi C."/>
            <person name="Tomsovsky M."/>
            <person name="Tulloss R.E."/>
            <person name="Uehling J."/>
            <person name="Grigoriev I.V."/>
            <person name="Vagvolgyi C."/>
            <person name="Papp T."/>
            <person name="Martin F.M."/>
            <person name="Miettinen O."/>
            <person name="Hibbett D.S."/>
            <person name="Nagy L.G."/>
        </authorList>
    </citation>
    <scope>NUCLEOTIDE SEQUENCE [LARGE SCALE GENOMIC DNA]</scope>
    <source>
        <strain evidence="1 2">NL-1719</strain>
    </source>
</reference>
<evidence type="ECO:0000313" key="2">
    <source>
        <dbReference type="Proteomes" id="UP000308600"/>
    </source>
</evidence>
<gene>
    <name evidence="1" type="ORF">BDN72DRAFT_809557</name>
</gene>
<name>A0ACD3BCG0_9AGAR</name>
<dbReference type="EMBL" id="ML208261">
    <property type="protein sequence ID" value="TFK75850.1"/>
    <property type="molecule type" value="Genomic_DNA"/>
</dbReference>
<evidence type="ECO:0000313" key="1">
    <source>
        <dbReference type="EMBL" id="TFK75850.1"/>
    </source>
</evidence>
<organism evidence="1 2">
    <name type="scientific">Pluteus cervinus</name>
    <dbReference type="NCBI Taxonomy" id="181527"/>
    <lineage>
        <taxon>Eukaryota</taxon>
        <taxon>Fungi</taxon>
        <taxon>Dikarya</taxon>
        <taxon>Basidiomycota</taxon>
        <taxon>Agaricomycotina</taxon>
        <taxon>Agaricomycetes</taxon>
        <taxon>Agaricomycetidae</taxon>
        <taxon>Agaricales</taxon>
        <taxon>Pluteineae</taxon>
        <taxon>Pluteaceae</taxon>
        <taxon>Pluteus</taxon>
    </lineage>
</organism>
<sequence length="183" mass="20249">MSQSTPATTSSLSAIPNFYYFCFAAYEPFLTTIGFLGALADPKAAHDAQAPWPVDNPPPTIFPLATHVTILQLAHVCALLGIVNLFVLTAARQHLGSHPALQEKIVFSLLTPLLVGDFAHLYVTLWALGDQKWDFANWSPMLWTTVILGFSLMIPRMAWHLGIGRYVDRRDGNFRKAPLASEK</sequence>
<proteinExistence type="predicted"/>
<dbReference type="Proteomes" id="UP000308600">
    <property type="component" value="Unassembled WGS sequence"/>
</dbReference>
<keyword evidence="2" id="KW-1185">Reference proteome</keyword>
<accession>A0ACD3BCG0</accession>